<feature type="compositionally biased region" description="Pro residues" evidence="1">
    <location>
        <begin position="28"/>
        <end position="39"/>
    </location>
</feature>
<dbReference type="Proteomes" id="UP000008022">
    <property type="component" value="Unassembled WGS sequence"/>
</dbReference>
<keyword evidence="3" id="KW-1185">Reference proteome</keyword>
<dbReference type="EnsemblPlants" id="ORUFI01G37170.1">
    <property type="protein sequence ID" value="ORUFI01G37170.1"/>
    <property type="gene ID" value="ORUFI01G37170"/>
</dbReference>
<evidence type="ECO:0000313" key="3">
    <source>
        <dbReference type="Proteomes" id="UP000008022"/>
    </source>
</evidence>
<sequence length="302" mass="33558">MRRSPLLSTIRSRRRVDLAVHVSHCARPSPPPPNEPPDLPVRRPRPPDPVTPVSLPVDPAPRRPPPPLAVAVAVAAPFSSMVDPATRRKERATTASLFLSLSSVSCQIRFGGHRNRWFRPPHRWIQSPGVTCDHGSPLKGDVRKLKPLPPSSSLLHSTAPLSFSTLFLSFSTLMSDLAYGLPDLERWGRVIGEQQLGHGDKAQRQRQQWLVKFKMPSQRPWGSHRKTDIIELIDKPMVIMASDQDQLFCCWTIVQVAGDHIIPDRGLSLSCLSMDHPRLVAPAAQSGLFSSQHDTGRITLVM</sequence>
<evidence type="ECO:0000313" key="2">
    <source>
        <dbReference type="EnsemblPlants" id="ORUFI01G37170.1"/>
    </source>
</evidence>
<proteinExistence type="predicted"/>
<accession>A0A0E0N3M3</accession>
<reference evidence="3" key="1">
    <citation type="submission" date="2013-06" db="EMBL/GenBank/DDBJ databases">
        <authorList>
            <person name="Zhao Q."/>
        </authorList>
    </citation>
    <scope>NUCLEOTIDE SEQUENCE</scope>
    <source>
        <strain evidence="3">cv. W1943</strain>
    </source>
</reference>
<feature type="region of interest" description="Disordered" evidence="1">
    <location>
        <begin position="21"/>
        <end position="64"/>
    </location>
</feature>
<reference evidence="2" key="2">
    <citation type="submission" date="2015-06" db="UniProtKB">
        <authorList>
            <consortium name="EnsemblPlants"/>
        </authorList>
    </citation>
    <scope>IDENTIFICATION</scope>
</reference>
<evidence type="ECO:0000256" key="1">
    <source>
        <dbReference type="SAM" id="MobiDB-lite"/>
    </source>
</evidence>
<protein>
    <submittedName>
        <fullName evidence="2">Uncharacterized protein</fullName>
    </submittedName>
</protein>
<dbReference type="Gramene" id="ORUFI01G37170.1">
    <property type="protein sequence ID" value="ORUFI01G37170.1"/>
    <property type="gene ID" value="ORUFI01G37170"/>
</dbReference>
<dbReference type="AlphaFoldDB" id="A0A0E0N3M3"/>
<dbReference type="HOGENOM" id="CLU_080288_0_0_1"/>
<name>A0A0E0N3M3_ORYRU</name>
<organism evidence="2 3">
    <name type="scientific">Oryza rufipogon</name>
    <name type="common">Brownbeard rice</name>
    <name type="synonym">Asian wild rice</name>
    <dbReference type="NCBI Taxonomy" id="4529"/>
    <lineage>
        <taxon>Eukaryota</taxon>
        <taxon>Viridiplantae</taxon>
        <taxon>Streptophyta</taxon>
        <taxon>Embryophyta</taxon>
        <taxon>Tracheophyta</taxon>
        <taxon>Spermatophyta</taxon>
        <taxon>Magnoliopsida</taxon>
        <taxon>Liliopsida</taxon>
        <taxon>Poales</taxon>
        <taxon>Poaceae</taxon>
        <taxon>BOP clade</taxon>
        <taxon>Oryzoideae</taxon>
        <taxon>Oryzeae</taxon>
        <taxon>Oryzinae</taxon>
        <taxon>Oryza</taxon>
    </lineage>
</organism>